<keyword evidence="1" id="KW-1133">Transmembrane helix</keyword>
<dbReference type="AlphaFoldDB" id="A0A1Y2F774"/>
<feature type="transmembrane region" description="Helical" evidence="1">
    <location>
        <begin position="521"/>
        <end position="541"/>
    </location>
</feature>
<name>A0A1Y2F774_9BASI</name>
<keyword evidence="1" id="KW-0812">Transmembrane</keyword>
<feature type="transmembrane region" description="Helical" evidence="1">
    <location>
        <begin position="327"/>
        <end position="350"/>
    </location>
</feature>
<dbReference type="InParanoid" id="A0A1Y2F774"/>
<proteinExistence type="predicted"/>
<evidence type="ECO:0000313" key="3">
    <source>
        <dbReference type="Proteomes" id="UP000193467"/>
    </source>
</evidence>
<feature type="transmembrane region" description="Helical" evidence="1">
    <location>
        <begin position="446"/>
        <end position="466"/>
    </location>
</feature>
<keyword evidence="1" id="KW-0472">Membrane</keyword>
<protein>
    <submittedName>
        <fullName evidence="2">Peptidase M50B-like-domain-containing protein</fullName>
    </submittedName>
</protein>
<feature type="transmembrane region" description="Helical" evidence="1">
    <location>
        <begin position="362"/>
        <end position="380"/>
    </location>
</feature>
<sequence>MSLQSSSATAAAGGCFTAGPAPTAVFALPSRLSPPALAPPREKQRILGGASSAPYPVATAALGRFEQGDGSLHPSPNPSLNELDGLRLSWSPTTHLSAPTPAPRTLEALPVALLFDRDLEDGIRLERRADGDDEFGPGDYGWGTDITTEIVTVHQTNYVPGYTTVYTTYGITVPTVVTGGYVTISVYEGASTTITLTPNVVTYTLYPTTTSFDTSTVTEAVTIVETHTNTVTSNDETTLVQVETTTYVEEPEPTTTTFYNDPGSTPDIVTATSTYSDDSPTSTQWVDPEPTRPAWAPYDVQSRCWRDDEKERVRGVLRLTPDQKITLYVIGIYIAGITLCWNLFFVRWLLYPFKTLTVAYHEFGHVIGIFIARIPLYGFTIDPNRGGGTFTLPGLYQPPLVLFLGQISSIILGGVLIFCGFDTLASKYASFVVGVTWFPVIHFQNAILTQFVVACGGALIIGLWFLEHATGLRYYILFIGVLSSFYILWDTMDDFLHRKENACCVIVMETNIPRSTARRWFAIWLLVSLLVVVGCILAALANWRSTPHAMYCRGQSFLPT</sequence>
<dbReference type="EMBL" id="MCGR01000026">
    <property type="protein sequence ID" value="ORY79752.1"/>
    <property type="molecule type" value="Genomic_DNA"/>
</dbReference>
<dbReference type="Proteomes" id="UP000193467">
    <property type="component" value="Unassembled WGS sequence"/>
</dbReference>
<dbReference type="Pfam" id="PF13398">
    <property type="entry name" value="Peptidase_M50B"/>
    <property type="match status" value="1"/>
</dbReference>
<gene>
    <name evidence="2" type="ORF">BCR35DRAFT_304577</name>
</gene>
<dbReference type="InterPro" id="IPR049500">
    <property type="entry name" value="Peptidase_M50B-like"/>
</dbReference>
<dbReference type="PANTHER" id="PTHR33979:SF2">
    <property type="entry name" value="PEPTIDASE M50B-LIKE-DOMAIN-CONTAINING PROTEIN"/>
    <property type="match status" value="1"/>
</dbReference>
<evidence type="ECO:0000313" key="2">
    <source>
        <dbReference type="EMBL" id="ORY79752.1"/>
    </source>
</evidence>
<evidence type="ECO:0000256" key="1">
    <source>
        <dbReference type="SAM" id="Phobius"/>
    </source>
</evidence>
<dbReference type="PANTHER" id="PTHR33979">
    <property type="entry name" value="OS02G0221600 PROTEIN"/>
    <property type="match status" value="1"/>
</dbReference>
<organism evidence="2 3">
    <name type="scientific">Leucosporidium creatinivorum</name>
    <dbReference type="NCBI Taxonomy" id="106004"/>
    <lineage>
        <taxon>Eukaryota</taxon>
        <taxon>Fungi</taxon>
        <taxon>Dikarya</taxon>
        <taxon>Basidiomycota</taxon>
        <taxon>Pucciniomycotina</taxon>
        <taxon>Microbotryomycetes</taxon>
        <taxon>Leucosporidiales</taxon>
        <taxon>Leucosporidium</taxon>
    </lineage>
</organism>
<feature type="transmembrane region" description="Helical" evidence="1">
    <location>
        <begin position="472"/>
        <end position="489"/>
    </location>
</feature>
<accession>A0A1Y2F774</accession>
<reference evidence="2 3" key="1">
    <citation type="submission" date="2016-07" db="EMBL/GenBank/DDBJ databases">
        <title>Pervasive Adenine N6-methylation of Active Genes in Fungi.</title>
        <authorList>
            <consortium name="DOE Joint Genome Institute"/>
            <person name="Mondo S.J."/>
            <person name="Dannebaum R.O."/>
            <person name="Kuo R.C."/>
            <person name="Labutti K."/>
            <person name="Haridas S."/>
            <person name="Kuo A."/>
            <person name="Salamov A."/>
            <person name="Ahrendt S.R."/>
            <person name="Lipzen A."/>
            <person name="Sullivan W."/>
            <person name="Andreopoulos W.B."/>
            <person name="Clum A."/>
            <person name="Lindquist E."/>
            <person name="Daum C."/>
            <person name="Ramamoorthy G.K."/>
            <person name="Gryganskyi A."/>
            <person name="Culley D."/>
            <person name="Magnuson J.K."/>
            <person name="James T.Y."/>
            <person name="O'Malley M.A."/>
            <person name="Stajich J.E."/>
            <person name="Spatafora J.W."/>
            <person name="Visel A."/>
            <person name="Grigoriev I.V."/>
        </authorList>
    </citation>
    <scope>NUCLEOTIDE SEQUENCE [LARGE SCALE GENOMIC DNA]</scope>
    <source>
        <strain evidence="2 3">62-1032</strain>
    </source>
</reference>
<comment type="caution">
    <text evidence="2">The sequence shown here is derived from an EMBL/GenBank/DDBJ whole genome shotgun (WGS) entry which is preliminary data.</text>
</comment>
<keyword evidence="3" id="KW-1185">Reference proteome</keyword>
<feature type="transmembrane region" description="Helical" evidence="1">
    <location>
        <begin position="400"/>
        <end position="425"/>
    </location>
</feature>
<dbReference type="OrthoDB" id="40823at2759"/>